<protein>
    <submittedName>
        <fullName evidence="1">Uncharacterized protein</fullName>
    </submittedName>
</protein>
<dbReference type="Proteomes" id="UP000075882">
    <property type="component" value="Unassembled WGS sequence"/>
</dbReference>
<name>A0A8W7PQ32_ANOCL</name>
<reference evidence="1" key="1">
    <citation type="submission" date="2022-08" db="UniProtKB">
        <authorList>
            <consortium name="EnsemblMetazoa"/>
        </authorList>
    </citation>
    <scope>IDENTIFICATION</scope>
</reference>
<sequence>MYMMSFPCLERILRSIPRLKYFCQALSSSSSYLYVKKLPPPLVRKVLVRRARPFFPARPNSLSDQSNRLSAGLDDPFRSRADCYGDCSSTIGKWSRLLRCMIELESMAFSMVELPVSKLRRSYCSSWFATSE</sequence>
<proteinExistence type="predicted"/>
<dbReference type="EnsemblMetazoa" id="ACOM035625-RA">
    <property type="protein sequence ID" value="ACOM035625-PA.1"/>
    <property type="gene ID" value="ACOM035625"/>
</dbReference>
<dbReference type="AlphaFoldDB" id="A0A8W7PQ32"/>
<organism evidence="1">
    <name type="scientific">Anopheles coluzzii</name>
    <name type="common">African malaria mosquito</name>
    <dbReference type="NCBI Taxonomy" id="1518534"/>
    <lineage>
        <taxon>Eukaryota</taxon>
        <taxon>Metazoa</taxon>
        <taxon>Ecdysozoa</taxon>
        <taxon>Arthropoda</taxon>
        <taxon>Hexapoda</taxon>
        <taxon>Insecta</taxon>
        <taxon>Pterygota</taxon>
        <taxon>Neoptera</taxon>
        <taxon>Endopterygota</taxon>
        <taxon>Diptera</taxon>
        <taxon>Nematocera</taxon>
        <taxon>Culicoidea</taxon>
        <taxon>Culicidae</taxon>
        <taxon>Anophelinae</taxon>
        <taxon>Anopheles</taxon>
    </lineage>
</organism>
<evidence type="ECO:0000313" key="1">
    <source>
        <dbReference type="EnsemblMetazoa" id="ACOM035625-PA.1"/>
    </source>
</evidence>
<accession>A0A8W7PQ32</accession>